<dbReference type="Pfam" id="PF01571">
    <property type="entry name" value="GCV_T"/>
    <property type="match status" value="1"/>
</dbReference>
<dbReference type="Gene3D" id="3.30.70.1630">
    <property type="match status" value="1"/>
</dbReference>
<protein>
    <submittedName>
        <fullName evidence="2">tRNA-modifying protein YgfZ</fullName>
    </submittedName>
</protein>
<dbReference type="Gene3D" id="2.40.30.160">
    <property type="match status" value="1"/>
</dbReference>
<dbReference type="PANTHER" id="PTHR22602:SF0">
    <property type="entry name" value="TRANSFERASE CAF17, MITOCHONDRIAL-RELATED"/>
    <property type="match status" value="1"/>
</dbReference>
<dbReference type="InterPro" id="IPR006222">
    <property type="entry name" value="GCVT_N"/>
</dbReference>
<dbReference type="AlphaFoldDB" id="A0A3B0Y4Q0"/>
<dbReference type="Gene3D" id="3.30.70.1400">
    <property type="entry name" value="Aminomethyltransferase beta-barrel domains"/>
    <property type="match status" value="1"/>
</dbReference>
<feature type="domain" description="GCVT N-terminal" evidence="1">
    <location>
        <begin position="28"/>
        <end position="202"/>
    </location>
</feature>
<reference evidence="2" key="1">
    <citation type="submission" date="2018-06" db="EMBL/GenBank/DDBJ databases">
        <authorList>
            <person name="Zhirakovskaya E."/>
        </authorList>
    </citation>
    <scope>NUCLEOTIDE SEQUENCE</scope>
</reference>
<evidence type="ECO:0000313" key="2">
    <source>
        <dbReference type="EMBL" id="VAW69159.1"/>
    </source>
</evidence>
<accession>A0A3B0Y4Q0</accession>
<name>A0A3B0Y4Q0_9ZZZZ</name>
<dbReference type="InterPro" id="IPR017703">
    <property type="entry name" value="YgfZ/GCV_T_CS"/>
</dbReference>
<gene>
    <name evidence="2" type="ORF">MNBD_GAMMA10-3326</name>
</gene>
<dbReference type="GO" id="GO:0016226">
    <property type="term" value="P:iron-sulfur cluster assembly"/>
    <property type="evidence" value="ECO:0007669"/>
    <property type="project" value="TreeGrafter"/>
</dbReference>
<dbReference type="SUPFAM" id="SSF103025">
    <property type="entry name" value="Folate-binding domain"/>
    <property type="match status" value="1"/>
</dbReference>
<dbReference type="InterPro" id="IPR029043">
    <property type="entry name" value="GcvT/YgfZ_C"/>
</dbReference>
<dbReference type="InterPro" id="IPR045179">
    <property type="entry name" value="YgfZ/GcvT"/>
</dbReference>
<evidence type="ECO:0000259" key="1">
    <source>
        <dbReference type="Pfam" id="PF01571"/>
    </source>
</evidence>
<dbReference type="EMBL" id="UOFJ01000402">
    <property type="protein sequence ID" value="VAW69159.1"/>
    <property type="molecule type" value="Genomic_DNA"/>
</dbReference>
<dbReference type="PANTHER" id="PTHR22602">
    <property type="entry name" value="TRANSFERASE CAF17, MITOCHONDRIAL-RELATED"/>
    <property type="match status" value="1"/>
</dbReference>
<organism evidence="2">
    <name type="scientific">hydrothermal vent metagenome</name>
    <dbReference type="NCBI Taxonomy" id="652676"/>
    <lineage>
        <taxon>unclassified sequences</taxon>
        <taxon>metagenomes</taxon>
        <taxon>ecological metagenomes</taxon>
    </lineage>
</organism>
<dbReference type="NCBIfam" id="TIGR03317">
    <property type="entry name" value="ygfZ_signature"/>
    <property type="match status" value="1"/>
</dbReference>
<proteinExistence type="predicted"/>
<dbReference type="PIRSF" id="PIRSF006487">
    <property type="entry name" value="GcvT"/>
    <property type="match status" value="1"/>
</dbReference>
<dbReference type="SUPFAM" id="SSF101790">
    <property type="entry name" value="Aminomethyltransferase beta-barrel domain"/>
    <property type="match status" value="1"/>
</dbReference>
<sequence>MKPEWLDFLKDAGAEVEDNQIVSFGNPQREQRVIHSGLTLCDLSHQGLISVDGEDSADFLQGQLTNDIRDVSEQHSQLSAYCTHKGRMLANFRVFKRDESFYLRLPQSQLESTLKRISMFVLMSRVSIRDASNALVGIGVSGPDASEQLSDIISDLPDSFDDMTRANGYTIIKCAGTLHRYEIYGELQDMKTLWGQLDVNGAPVGGACWEGLDILAGIPTIYPQTSETFVPQMTNMQLINGVSFHKGCYTGQEIVARMQYLGKLKRRMFRIHIKTSEAVTPGDKLFSKDSTSGQGPGEIVNAQVDSEGGYAALAVINIADAEADNLQLHDENGPQVSVKSLPYSIEEKT</sequence>